<comment type="function">
    <text evidence="1 4">The glycine cleavage system catalyzes the degradation of glycine. The P protein binds the alpha-amino group of glycine through its pyridoxal phosphate cofactor; CO(2) is released and the remaining methylamine moiety is then transferred to the lipoamide cofactor of the H protein.</text>
</comment>
<dbReference type="PIRSF" id="PIRSF006815">
    <property type="entry name" value="GcvPA"/>
    <property type="match status" value="1"/>
</dbReference>
<evidence type="ECO:0000313" key="6">
    <source>
        <dbReference type="EMBL" id="TWH81583.1"/>
    </source>
</evidence>
<dbReference type="PANTHER" id="PTHR42806">
    <property type="entry name" value="GLYCINE CLEAVAGE SYSTEM P-PROTEIN"/>
    <property type="match status" value="1"/>
</dbReference>
<evidence type="ECO:0000256" key="1">
    <source>
        <dbReference type="ARBA" id="ARBA00003788"/>
    </source>
</evidence>
<name>A0A562JEV6_9FIRM</name>
<evidence type="ECO:0000256" key="2">
    <source>
        <dbReference type="ARBA" id="ARBA00023002"/>
    </source>
</evidence>
<keyword evidence="2 4" id="KW-0560">Oxidoreductase</keyword>
<feature type="domain" description="Glycine cleavage system P-protein N-terminal" evidence="5">
    <location>
        <begin position="1"/>
        <end position="438"/>
    </location>
</feature>
<proteinExistence type="inferred from homology"/>
<dbReference type="AlphaFoldDB" id="A0A562JEV6"/>
<dbReference type="GO" id="GO:0019464">
    <property type="term" value="P:glycine decarboxylation via glycine cleavage system"/>
    <property type="evidence" value="ECO:0007669"/>
    <property type="project" value="UniProtKB-UniRule"/>
</dbReference>
<dbReference type="EC" id="1.4.4.2" evidence="4"/>
<keyword evidence="7" id="KW-1185">Reference proteome</keyword>
<dbReference type="InterPro" id="IPR015421">
    <property type="entry name" value="PyrdxlP-dep_Trfase_major"/>
</dbReference>
<evidence type="ECO:0000313" key="7">
    <source>
        <dbReference type="Proteomes" id="UP000315343"/>
    </source>
</evidence>
<reference evidence="6 7" key="1">
    <citation type="submission" date="2019-07" db="EMBL/GenBank/DDBJ databases">
        <title>Genomic Encyclopedia of Type Strains, Phase I: the one thousand microbial genomes (KMG-I) project.</title>
        <authorList>
            <person name="Kyrpides N."/>
        </authorList>
    </citation>
    <scope>NUCLEOTIDE SEQUENCE [LARGE SCALE GENOMIC DNA]</scope>
    <source>
        <strain evidence="6 7">DSM 13558</strain>
    </source>
</reference>
<comment type="catalytic activity">
    <reaction evidence="3 4">
        <text>N(6)-[(R)-lipoyl]-L-lysyl-[glycine-cleavage complex H protein] + glycine + H(+) = N(6)-[(R)-S(8)-aminomethyldihydrolipoyl]-L-lysyl-[glycine-cleavage complex H protein] + CO2</text>
        <dbReference type="Rhea" id="RHEA:24304"/>
        <dbReference type="Rhea" id="RHEA-COMP:10494"/>
        <dbReference type="Rhea" id="RHEA-COMP:10495"/>
        <dbReference type="ChEBI" id="CHEBI:15378"/>
        <dbReference type="ChEBI" id="CHEBI:16526"/>
        <dbReference type="ChEBI" id="CHEBI:57305"/>
        <dbReference type="ChEBI" id="CHEBI:83099"/>
        <dbReference type="ChEBI" id="CHEBI:83143"/>
        <dbReference type="EC" id="1.4.4.2"/>
    </reaction>
</comment>
<gene>
    <name evidence="4" type="primary">gcvPA</name>
    <name evidence="6" type="ORF">LY60_01336</name>
</gene>
<accession>A0A562JEV6</accession>
<dbReference type="Gene3D" id="3.90.1150.10">
    <property type="entry name" value="Aspartate Aminotransferase, domain 1"/>
    <property type="match status" value="1"/>
</dbReference>
<dbReference type="InterPro" id="IPR015422">
    <property type="entry name" value="PyrdxlP-dep_Trfase_small"/>
</dbReference>
<dbReference type="HAMAP" id="MF_00712">
    <property type="entry name" value="GcvPA"/>
    <property type="match status" value="1"/>
</dbReference>
<dbReference type="EMBL" id="VLKH01000003">
    <property type="protein sequence ID" value="TWH81583.1"/>
    <property type="molecule type" value="Genomic_DNA"/>
</dbReference>
<dbReference type="PANTHER" id="PTHR42806:SF1">
    <property type="entry name" value="GLYCINE DEHYDROGENASE (DECARBOXYLATING)"/>
    <property type="match status" value="1"/>
</dbReference>
<dbReference type="RefSeq" id="WP_145081589.1">
    <property type="nucleotide sequence ID" value="NZ_VLKH01000003.1"/>
</dbReference>
<organism evidence="6 7">
    <name type="scientific">Sedimentibacter saalensis</name>
    <dbReference type="NCBI Taxonomy" id="130788"/>
    <lineage>
        <taxon>Bacteria</taxon>
        <taxon>Bacillati</taxon>
        <taxon>Bacillota</taxon>
        <taxon>Tissierellia</taxon>
        <taxon>Sedimentibacter</taxon>
    </lineage>
</organism>
<dbReference type="Pfam" id="PF02347">
    <property type="entry name" value="GDC-P"/>
    <property type="match status" value="1"/>
</dbReference>
<dbReference type="GO" id="GO:0004375">
    <property type="term" value="F:glycine dehydrogenase (decarboxylating) activity"/>
    <property type="evidence" value="ECO:0007669"/>
    <property type="project" value="UniProtKB-EC"/>
</dbReference>
<protein>
    <recommendedName>
        <fullName evidence="4">Probable glycine dehydrogenase (decarboxylating) subunit 1</fullName>
        <ecNumber evidence="4">1.4.4.2</ecNumber>
    </recommendedName>
    <alternativeName>
        <fullName evidence="4">Glycine cleavage system P-protein subunit 1</fullName>
    </alternativeName>
    <alternativeName>
        <fullName evidence="4">Glycine decarboxylase subunit 1</fullName>
    </alternativeName>
    <alternativeName>
        <fullName evidence="4">Glycine dehydrogenase (aminomethyl-transferring) subunit 1</fullName>
    </alternativeName>
</protein>
<evidence type="ECO:0000256" key="4">
    <source>
        <dbReference type="HAMAP-Rule" id="MF_00712"/>
    </source>
</evidence>
<dbReference type="InterPro" id="IPR023010">
    <property type="entry name" value="GcvPA"/>
</dbReference>
<dbReference type="InterPro" id="IPR049315">
    <property type="entry name" value="GDC-P_N"/>
</dbReference>
<evidence type="ECO:0000259" key="5">
    <source>
        <dbReference type="Pfam" id="PF02347"/>
    </source>
</evidence>
<sequence length="444" mass="49020">MRYIGNTDEDREQMLKEIGYPDIESLFKAVPDSVHLKTKLNIPQAQSEMELVNNMKSLSKENLNTDDYACFLGAGAYDHFIPAAIDQLISRQEFYTAYTPYQPEISQGTLQAIFEYQTMICELTGLPVANASMYDGATALTEAAIMACDATKRNEILIASSVHPESRQVLDTYAKFRDMTVVETAYNNGQVDLEDLKSKINKNTAAVIVQSPNFFGIIEDVETVAAIAHENKSLLVVSADPISLAVLKSPGELGADIAVGDGQPLGNPLSFGGPYLGFMAVTEKLMRKMPGRIVGQTTDEQGNRGFVLTLQTREQHIRREKATSNICSNQALNALQATIYLTLMGNEGLKKVAELCFSKSHYAYDQLIATGKFTPVFTAPFFKEFAVQSSEGISNLNDRLLENGFIGGYDLGKKYPDHKNVWLVAVTEKRTKQEIDNFARKAGE</sequence>
<dbReference type="InterPro" id="IPR020581">
    <property type="entry name" value="GDC_P"/>
</dbReference>
<dbReference type="CDD" id="cd00613">
    <property type="entry name" value="GDC-P"/>
    <property type="match status" value="1"/>
</dbReference>
<dbReference type="SUPFAM" id="SSF53383">
    <property type="entry name" value="PLP-dependent transferases"/>
    <property type="match status" value="1"/>
</dbReference>
<comment type="similarity">
    <text evidence="4">Belongs to the GcvP family. N-terminal subunit subfamily.</text>
</comment>
<dbReference type="GO" id="GO:0009116">
    <property type="term" value="P:nucleoside metabolic process"/>
    <property type="evidence" value="ECO:0007669"/>
    <property type="project" value="InterPro"/>
</dbReference>
<comment type="subunit">
    <text evidence="4">The glycine cleavage system is composed of four proteins: P, T, L and H. In this organism, the P 'protein' is a heterodimer of two subunits.</text>
</comment>
<dbReference type="InterPro" id="IPR015424">
    <property type="entry name" value="PyrdxlP-dep_Trfase"/>
</dbReference>
<dbReference type="OrthoDB" id="9771867at2"/>
<dbReference type="Gene3D" id="3.40.640.10">
    <property type="entry name" value="Type I PLP-dependent aspartate aminotransferase-like (Major domain)"/>
    <property type="match status" value="1"/>
</dbReference>
<dbReference type="Proteomes" id="UP000315343">
    <property type="component" value="Unassembled WGS sequence"/>
</dbReference>
<dbReference type="NCBIfam" id="NF001696">
    <property type="entry name" value="PRK00451.1"/>
    <property type="match status" value="1"/>
</dbReference>
<evidence type="ECO:0000256" key="3">
    <source>
        <dbReference type="ARBA" id="ARBA00049026"/>
    </source>
</evidence>
<comment type="caution">
    <text evidence="6">The sequence shown here is derived from an EMBL/GenBank/DDBJ whole genome shotgun (WGS) entry which is preliminary data.</text>
</comment>